<keyword evidence="7" id="KW-1185">Reference proteome</keyword>
<dbReference type="Gene3D" id="1.10.357.10">
    <property type="entry name" value="Tetracycline Repressor, domain 2"/>
    <property type="match status" value="1"/>
</dbReference>
<keyword evidence="2 4" id="KW-0238">DNA-binding</keyword>
<dbReference type="InterPro" id="IPR011075">
    <property type="entry name" value="TetR_C"/>
</dbReference>
<dbReference type="InterPro" id="IPR009057">
    <property type="entry name" value="Homeodomain-like_sf"/>
</dbReference>
<evidence type="ECO:0000256" key="1">
    <source>
        <dbReference type="ARBA" id="ARBA00023015"/>
    </source>
</evidence>
<dbReference type="EMBL" id="CP089984">
    <property type="protein sequence ID" value="WXB18554.1"/>
    <property type="molecule type" value="Genomic_DNA"/>
</dbReference>
<evidence type="ECO:0000256" key="3">
    <source>
        <dbReference type="ARBA" id="ARBA00023163"/>
    </source>
</evidence>
<evidence type="ECO:0000256" key="2">
    <source>
        <dbReference type="ARBA" id="ARBA00023125"/>
    </source>
</evidence>
<dbReference type="PROSITE" id="PS50977">
    <property type="entry name" value="HTH_TETR_2"/>
    <property type="match status" value="1"/>
</dbReference>
<evidence type="ECO:0000259" key="5">
    <source>
        <dbReference type="PROSITE" id="PS50977"/>
    </source>
</evidence>
<dbReference type="InterPro" id="IPR036271">
    <property type="entry name" value="Tet_transcr_reg_TetR-rel_C_sf"/>
</dbReference>
<name>A0ABZ2M7S1_9BACT</name>
<dbReference type="Proteomes" id="UP001370348">
    <property type="component" value="Chromosome"/>
</dbReference>
<organism evidence="6 7">
    <name type="scientific">Pendulispora albinea</name>
    <dbReference type="NCBI Taxonomy" id="2741071"/>
    <lineage>
        <taxon>Bacteria</taxon>
        <taxon>Pseudomonadati</taxon>
        <taxon>Myxococcota</taxon>
        <taxon>Myxococcia</taxon>
        <taxon>Myxococcales</taxon>
        <taxon>Sorangiineae</taxon>
        <taxon>Pendulisporaceae</taxon>
        <taxon>Pendulispora</taxon>
    </lineage>
</organism>
<dbReference type="SUPFAM" id="SSF48498">
    <property type="entry name" value="Tetracyclin repressor-like, C-terminal domain"/>
    <property type="match status" value="1"/>
</dbReference>
<accession>A0ABZ2M7S1</accession>
<keyword evidence="3" id="KW-0804">Transcription</keyword>
<evidence type="ECO:0000256" key="4">
    <source>
        <dbReference type="PROSITE-ProRule" id="PRU00335"/>
    </source>
</evidence>
<proteinExistence type="predicted"/>
<dbReference type="PANTHER" id="PTHR47506">
    <property type="entry name" value="TRANSCRIPTIONAL REGULATORY PROTEIN"/>
    <property type="match status" value="1"/>
</dbReference>
<dbReference type="RefSeq" id="WP_394828185.1">
    <property type="nucleotide sequence ID" value="NZ_CP089984.1"/>
</dbReference>
<reference evidence="6 7" key="1">
    <citation type="submission" date="2021-12" db="EMBL/GenBank/DDBJ databases">
        <title>Discovery of the Pendulisporaceae a myxobacterial family with distinct sporulation behavior and unique specialized metabolism.</title>
        <authorList>
            <person name="Garcia R."/>
            <person name="Popoff A."/>
            <person name="Bader C.D."/>
            <person name="Loehr J."/>
            <person name="Walesch S."/>
            <person name="Walt C."/>
            <person name="Boldt J."/>
            <person name="Bunk B."/>
            <person name="Haeckl F.J.F.P.J."/>
            <person name="Gunesch A.P."/>
            <person name="Birkelbach J."/>
            <person name="Nuebel U."/>
            <person name="Pietschmann T."/>
            <person name="Bach T."/>
            <person name="Mueller R."/>
        </authorList>
    </citation>
    <scope>NUCLEOTIDE SEQUENCE [LARGE SCALE GENOMIC DNA]</scope>
    <source>
        <strain evidence="6 7">MSr11954</strain>
    </source>
</reference>
<evidence type="ECO:0000313" key="6">
    <source>
        <dbReference type="EMBL" id="WXB18554.1"/>
    </source>
</evidence>
<feature type="domain" description="HTH tetR-type" evidence="5">
    <location>
        <begin position="11"/>
        <end position="71"/>
    </location>
</feature>
<dbReference type="SUPFAM" id="SSF46689">
    <property type="entry name" value="Homeodomain-like"/>
    <property type="match status" value="1"/>
</dbReference>
<dbReference type="Gene3D" id="1.10.10.60">
    <property type="entry name" value="Homeodomain-like"/>
    <property type="match status" value="1"/>
</dbReference>
<keyword evidence="1" id="KW-0805">Transcription regulation</keyword>
<sequence length="214" mass="23308">MSTSNRGRPRTFDREHALHRAMEVFWAKGYEGAQLTDLTAAMGINPPSFYAAFGSKEEAFREAVELYRGTVGASTLRALDAGGSVRDAVEGMLLQSVDNVLAAPGRGGCLLILGVVNVLPENEPLRRLLIGIRAETAARLQERLDRAVQEGELAQGTDTRALTMHFATVMQGLSLQARDGITREDLVRAVSSAVRVLDLHRGPRGADRARSKRR</sequence>
<feature type="DNA-binding region" description="H-T-H motif" evidence="4">
    <location>
        <begin position="34"/>
        <end position="53"/>
    </location>
</feature>
<protein>
    <submittedName>
        <fullName evidence="6">TetR/AcrR family transcriptional regulator</fullName>
    </submittedName>
</protein>
<dbReference type="InterPro" id="IPR001647">
    <property type="entry name" value="HTH_TetR"/>
</dbReference>
<dbReference type="Pfam" id="PF16925">
    <property type="entry name" value="TetR_C_13"/>
    <property type="match status" value="1"/>
</dbReference>
<evidence type="ECO:0000313" key="7">
    <source>
        <dbReference type="Proteomes" id="UP001370348"/>
    </source>
</evidence>
<dbReference type="PANTHER" id="PTHR47506:SF1">
    <property type="entry name" value="HTH-TYPE TRANSCRIPTIONAL REGULATOR YJDC"/>
    <property type="match status" value="1"/>
</dbReference>
<gene>
    <name evidence="6" type="ORF">LZC94_15095</name>
</gene>
<dbReference type="Pfam" id="PF00440">
    <property type="entry name" value="TetR_N"/>
    <property type="match status" value="1"/>
</dbReference>